<reference evidence="2" key="1">
    <citation type="journal article" date="2020" name="Cell">
        <title>Large-Scale Comparative Analyses of Tick Genomes Elucidate Their Genetic Diversity and Vector Capacities.</title>
        <authorList>
            <consortium name="Tick Genome and Microbiome Consortium (TIGMIC)"/>
            <person name="Jia N."/>
            <person name="Wang J."/>
            <person name="Shi W."/>
            <person name="Du L."/>
            <person name="Sun Y."/>
            <person name="Zhan W."/>
            <person name="Jiang J.F."/>
            <person name="Wang Q."/>
            <person name="Zhang B."/>
            <person name="Ji P."/>
            <person name="Bell-Sakyi L."/>
            <person name="Cui X.M."/>
            <person name="Yuan T.T."/>
            <person name="Jiang B.G."/>
            <person name="Yang W.F."/>
            <person name="Lam T.T."/>
            <person name="Chang Q.C."/>
            <person name="Ding S.J."/>
            <person name="Wang X.J."/>
            <person name="Zhu J.G."/>
            <person name="Ruan X.D."/>
            <person name="Zhao L."/>
            <person name="Wei J.T."/>
            <person name="Ye R.Z."/>
            <person name="Que T.C."/>
            <person name="Du C.H."/>
            <person name="Zhou Y.H."/>
            <person name="Cheng J.X."/>
            <person name="Dai P.F."/>
            <person name="Guo W.B."/>
            <person name="Han X.H."/>
            <person name="Huang E.J."/>
            <person name="Li L.F."/>
            <person name="Wei W."/>
            <person name="Gao Y.C."/>
            <person name="Liu J.Z."/>
            <person name="Shao H.Z."/>
            <person name="Wang X."/>
            <person name="Wang C.C."/>
            <person name="Yang T.C."/>
            <person name="Huo Q.B."/>
            <person name="Li W."/>
            <person name="Chen H.Y."/>
            <person name="Chen S.E."/>
            <person name="Zhou L.G."/>
            <person name="Ni X.B."/>
            <person name="Tian J.H."/>
            <person name="Sheng Y."/>
            <person name="Liu T."/>
            <person name="Pan Y.S."/>
            <person name="Xia L.Y."/>
            <person name="Li J."/>
            <person name="Zhao F."/>
            <person name="Cao W.C."/>
        </authorList>
    </citation>
    <scope>NUCLEOTIDE SEQUENCE</scope>
    <source>
        <strain evidence="2">Rmic-2018</strain>
    </source>
</reference>
<evidence type="ECO:0000313" key="2">
    <source>
        <dbReference type="EMBL" id="KAH8025381.1"/>
    </source>
</evidence>
<keyword evidence="1" id="KW-0472">Membrane</keyword>
<evidence type="ECO:0000313" key="3">
    <source>
        <dbReference type="Proteomes" id="UP000821866"/>
    </source>
</evidence>
<evidence type="ECO:0000256" key="1">
    <source>
        <dbReference type="SAM" id="Phobius"/>
    </source>
</evidence>
<organism evidence="2 3">
    <name type="scientific">Rhipicephalus microplus</name>
    <name type="common">Cattle tick</name>
    <name type="synonym">Boophilus microplus</name>
    <dbReference type="NCBI Taxonomy" id="6941"/>
    <lineage>
        <taxon>Eukaryota</taxon>
        <taxon>Metazoa</taxon>
        <taxon>Ecdysozoa</taxon>
        <taxon>Arthropoda</taxon>
        <taxon>Chelicerata</taxon>
        <taxon>Arachnida</taxon>
        <taxon>Acari</taxon>
        <taxon>Parasitiformes</taxon>
        <taxon>Ixodida</taxon>
        <taxon>Ixodoidea</taxon>
        <taxon>Ixodidae</taxon>
        <taxon>Rhipicephalinae</taxon>
        <taxon>Rhipicephalus</taxon>
        <taxon>Boophilus</taxon>
    </lineage>
</organism>
<dbReference type="Proteomes" id="UP000821866">
    <property type="component" value="Unassembled WGS sequence"/>
</dbReference>
<feature type="transmembrane region" description="Helical" evidence="1">
    <location>
        <begin position="19"/>
        <end position="41"/>
    </location>
</feature>
<proteinExistence type="predicted"/>
<keyword evidence="1" id="KW-0812">Transmembrane</keyword>
<dbReference type="VEuPathDB" id="VectorBase:LOC119170087"/>
<accession>A0A9J6DT79</accession>
<name>A0A9J6DT79_RHIMP</name>
<keyword evidence="1" id="KW-1133">Transmembrane helix</keyword>
<gene>
    <name evidence="2" type="ORF">HPB51_007693</name>
</gene>
<sequence length="110" mass="12032">MDASVPIEHVLLRIKVLNLAYLTVALPLFTLLFCFATSMLFQYTAVNTTVCKVSLITFHARNDACSALVTRLIFAASRYGSALSFVSCVTLKALSPNVTTFIADEVFFAT</sequence>
<dbReference type="AlphaFoldDB" id="A0A9J6DT79"/>
<comment type="caution">
    <text evidence="2">The sequence shown here is derived from an EMBL/GenBank/DDBJ whole genome shotgun (WGS) entry which is preliminary data.</text>
</comment>
<dbReference type="EMBL" id="JABSTU010000007">
    <property type="protein sequence ID" value="KAH8025381.1"/>
    <property type="molecule type" value="Genomic_DNA"/>
</dbReference>
<keyword evidence="3" id="KW-1185">Reference proteome</keyword>
<protein>
    <submittedName>
        <fullName evidence="2">Uncharacterized protein</fullName>
    </submittedName>
</protein>
<reference evidence="2" key="2">
    <citation type="submission" date="2021-09" db="EMBL/GenBank/DDBJ databases">
        <authorList>
            <person name="Jia N."/>
            <person name="Wang J."/>
            <person name="Shi W."/>
            <person name="Du L."/>
            <person name="Sun Y."/>
            <person name="Zhan W."/>
            <person name="Jiang J."/>
            <person name="Wang Q."/>
            <person name="Zhang B."/>
            <person name="Ji P."/>
            <person name="Sakyi L.B."/>
            <person name="Cui X."/>
            <person name="Yuan T."/>
            <person name="Jiang B."/>
            <person name="Yang W."/>
            <person name="Lam T.T.-Y."/>
            <person name="Chang Q."/>
            <person name="Ding S."/>
            <person name="Wang X."/>
            <person name="Zhu J."/>
            <person name="Ruan X."/>
            <person name="Zhao L."/>
            <person name="Wei J."/>
            <person name="Que T."/>
            <person name="Du C."/>
            <person name="Cheng J."/>
            <person name="Dai P."/>
            <person name="Han X."/>
            <person name="Huang E."/>
            <person name="Gao Y."/>
            <person name="Liu J."/>
            <person name="Shao H."/>
            <person name="Ye R."/>
            <person name="Li L."/>
            <person name="Wei W."/>
            <person name="Wang X."/>
            <person name="Wang C."/>
            <person name="Huo Q."/>
            <person name="Li W."/>
            <person name="Guo W."/>
            <person name="Chen H."/>
            <person name="Chen S."/>
            <person name="Zhou L."/>
            <person name="Zhou L."/>
            <person name="Ni X."/>
            <person name="Tian J."/>
            <person name="Zhou Y."/>
            <person name="Sheng Y."/>
            <person name="Liu T."/>
            <person name="Pan Y."/>
            <person name="Xia L."/>
            <person name="Li J."/>
            <person name="Zhao F."/>
            <person name="Cao W."/>
        </authorList>
    </citation>
    <scope>NUCLEOTIDE SEQUENCE</scope>
    <source>
        <strain evidence="2">Rmic-2018</strain>
        <tissue evidence="2">Larvae</tissue>
    </source>
</reference>